<dbReference type="CDD" id="cd04301">
    <property type="entry name" value="NAT_SF"/>
    <property type="match status" value="1"/>
</dbReference>
<evidence type="ECO:0000259" key="1">
    <source>
        <dbReference type="PROSITE" id="PS51186"/>
    </source>
</evidence>
<dbReference type="GeneID" id="37066422"/>
<keyword evidence="3" id="KW-1185">Reference proteome</keyword>
<proteinExistence type="predicted"/>
<evidence type="ECO:0000313" key="3">
    <source>
        <dbReference type="Proteomes" id="UP000247233"/>
    </source>
</evidence>
<dbReference type="AlphaFoldDB" id="A0A317V4L8"/>
<keyword evidence="2" id="KW-0012">Acyltransferase</keyword>
<dbReference type="PANTHER" id="PTHR42791:SF17">
    <property type="entry name" value="ACETYLTRANSFERASE, GNAT FAMILY FAMILY (AFU_ORTHOLOGUE AFUA_8G05690)"/>
    <property type="match status" value="1"/>
</dbReference>
<accession>A0A317V4L8</accession>
<dbReference type="Gene3D" id="3.40.630.30">
    <property type="match status" value="1"/>
</dbReference>
<name>A0A317V4L8_9EURO</name>
<dbReference type="InterPro" id="IPR016181">
    <property type="entry name" value="Acyl_CoA_acyltransferase"/>
</dbReference>
<reference evidence="2 3" key="1">
    <citation type="submission" date="2016-12" db="EMBL/GenBank/DDBJ databases">
        <title>The genomes of Aspergillus section Nigri reveals drivers in fungal speciation.</title>
        <authorList>
            <consortium name="DOE Joint Genome Institute"/>
            <person name="Vesth T.C."/>
            <person name="Nybo J."/>
            <person name="Theobald S."/>
            <person name="Brandl J."/>
            <person name="Frisvad J.C."/>
            <person name="Nielsen K.F."/>
            <person name="Lyhne E.K."/>
            <person name="Kogle M.E."/>
            <person name="Kuo A."/>
            <person name="Riley R."/>
            <person name="Clum A."/>
            <person name="Nolan M."/>
            <person name="Lipzen A."/>
            <person name="Salamov A."/>
            <person name="Henrissat B."/>
            <person name="Wiebenga A."/>
            <person name="De Vries R.P."/>
            <person name="Grigoriev I.V."/>
            <person name="Mortensen U.H."/>
            <person name="Andersen M.R."/>
            <person name="Baker S.E."/>
        </authorList>
    </citation>
    <scope>NUCLEOTIDE SEQUENCE [LARGE SCALE GENOMIC DNA]</scope>
    <source>
        <strain evidence="2 3">CBS 117.55</strain>
    </source>
</reference>
<gene>
    <name evidence="2" type="ORF">BO70DRAFT_365873</name>
</gene>
<dbReference type="RefSeq" id="XP_025395401.1">
    <property type="nucleotide sequence ID" value="XM_025544185.1"/>
</dbReference>
<keyword evidence="2" id="KW-0808">Transferase</keyword>
<dbReference type="STRING" id="1448321.A0A317V4L8"/>
<dbReference type="PANTHER" id="PTHR42791">
    <property type="entry name" value="GNAT FAMILY ACETYLTRANSFERASE"/>
    <property type="match status" value="1"/>
</dbReference>
<sequence>MFQLRPITAEDIPYLVDLWHLAFTGPINERLFPDTPGLRAWGEHFHRSSLTGPNQRYLKIISDAESAPPFVAFVKWDLDTASPNPEHRFPPWHADSDRDFCDHFFRAMDQARKTIMRGRKHYYLDTLATHPDYQRKGAASMLIQWGCEVADREGMPIWVDASEDGAALYKRFGFQDVSVPGVTPEGASSMLREPVRRDTS</sequence>
<dbReference type="VEuPathDB" id="FungiDB:BO70DRAFT_365873"/>
<feature type="domain" description="N-acetyltransferase" evidence="1">
    <location>
        <begin position="2"/>
        <end position="198"/>
    </location>
</feature>
<protein>
    <submittedName>
        <fullName evidence="2">Acyl-CoA N-acyltransferase</fullName>
    </submittedName>
</protein>
<dbReference type="GO" id="GO:0016747">
    <property type="term" value="F:acyltransferase activity, transferring groups other than amino-acyl groups"/>
    <property type="evidence" value="ECO:0007669"/>
    <property type="project" value="InterPro"/>
</dbReference>
<dbReference type="InterPro" id="IPR052523">
    <property type="entry name" value="Trichothecene_AcTrans"/>
</dbReference>
<dbReference type="Pfam" id="PF00583">
    <property type="entry name" value="Acetyltransf_1"/>
    <property type="match status" value="1"/>
</dbReference>
<evidence type="ECO:0000313" key="2">
    <source>
        <dbReference type="EMBL" id="PWY69045.1"/>
    </source>
</evidence>
<dbReference type="PROSITE" id="PS51186">
    <property type="entry name" value="GNAT"/>
    <property type="match status" value="1"/>
</dbReference>
<dbReference type="Proteomes" id="UP000247233">
    <property type="component" value="Unassembled WGS sequence"/>
</dbReference>
<dbReference type="InterPro" id="IPR000182">
    <property type="entry name" value="GNAT_dom"/>
</dbReference>
<organism evidence="2 3">
    <name type="scientific">Aspergillus heteromorphus CBS 117.55</name>
    <dbReference type="NCBI Taxonomy" id="1448321"/>
    <lineage>
        <taxon>Eukaryota</taxon>
        <taxon>Fungi</taxon>
        <taxon>Dikarya</taxon>
        <taxon>Ascomycota</taxon>
        <taxon>Pezizomycotina</taxon>
        <taxon>Eurotiomycetes</taxon>
        <taxon>Eurotiomycetidae</taxon>
        <taxon>Eurotiales</taxon>
        <taxon>Aspergillaceae</taxon>
        <taxon>Aspergillus</taxon>
        <taxon>Aspergillus subgen. Circumdati</taxon>
    </lineage>
</organism>
<comment type="caution">
    <text evidence="2">The sequence shown here is derived from an EMBL/GenBank/DDBJ whole genome shotgun (WGS) entry which is preliminary data.</text>
</comment>
<dbReference type="SUPFAM" id="SSF55729">
    <property type="entry name" value="Acyl-CoA N-acyltransferases (Nat)"/>
    <property type="match status" value="1"/>
</dbReference>
<dbReference type="EMBL" id="MSFL01000034">
    <property type="protein sequence ID" value="PWY69045.1"/>
    <property type="molecule type" value="Genomic_DNA"/>
</dbReference>
<dbReference type="OrthoDB" id="2744543at2759"/>